<dbReference type="Gene3D" id="3.40.50.300">
    <property type="entry name" value="P-loop containing nucleotide triphosphate hydrolases"/>
    <property type="match status" value="1"/>
</dbReference>
<protein>
    <submittedName>
        <fullName evidence="1">Uncharacterized protein</fullName>
    </submittedName>
</protein>
<dbReference type="InterPro" id="IPR027417">
    <property type="entry name" value="P-loop_NTPase"/>
</dbReference>
<accession>A0A6C0ERB8</accession>
<dbReference type="AlphaFoldDB" id="A0A6C0ERB8"/>
<proteinExistence type="predicted"/>
<reference evidence="1" key="1">
    <citation type="journal article" date="2020" name="Nature">
        <title>Giant virus diversity and host interactions through global metagenomics.</title>
        <authorList>
            <person name="Schulz F."/>
            <person name="Roux S."/>
            <person name="Paez-Espino D."/>
            <person name="Jungbluth S."/>
            <person name="Walsh D.A."/>
            <person name="Denef V.J."/>
            <person name="McMahon K.D."/>
            <person name="Konstantinidis K.T."/>
            <person name="Eloe-Fadrosh E.A."/>
            <person name="Kyrpides N.C."/>
            <person name="Woyke T."/>
        </authorList>
    </citation>
    <scope>NUCLEOTIDE SEQUENCE</scope>
    <source>
        <strain evidence="1">GVMAG-M-3300009155-48</strain>
    </source>
</reference>
<name>A0A6C0ERB8_9ZZZZ</name>
<dbReference type="SUPFAM" id="SSF52540">
    <property type="entry name" value="P-loop containing nucleoside triphosphate hydrolases"/>
    <property type="match status" value="1"/>
</dbReference>
<evidence type="ECO:0000313" key="1">
    <source>
        <dbReference type="EMBL" id="QHT31734.1"/>
    </source>
</evidence>
<organism evidence="1">
    <name type="scientific">viral metagenome</name>
    <dbReference type="NCBI Taxonomy" id="1070528"/>
    <lineage>
        <taxon>unclassified sequences</taxon>
        <taxon>metagenomes</taxon>
        <taxon>organismal metagenomes</taxon>
    </lineage>
</organism>
<dbReference type="EMBL" id="MN738925">
    <property type="protein sequence ID" value="QHT31734.1"/>
    <property type="molecule type" value="Genomic_DNA"/>
</dbReference>
<sequence>MKFYETNYEDYINSVESNNFHKELSNIYCRFPNSIHDFNNLIVYGPTGVGKYSQVLYFLKKYSPSELKYEKKITLQNEKQTYIYHISDIHYEIDIALLGCNSKLLMHDIFFQIVDIVSIKPDKIGIIICKNFHMIHNELLEIFYSYIQQYNHPSSLIQIKFILLTEHISFIPNNIVNSCKIISIKRPTKDNYVSIINDTNVQNDFMKRIYNYKNKQTCSHQNNILNQLDTSYIINTKEIKSFNIINGTNEIPKDNFNTICNNIINDMEKINEISFMKFRDSLYDLLIYNLDTVECIWYILSYFIENNRISKTDISNILERMFLNLKYYNNNYRPIYHLENIFYYIVTKIN</sequence>